<comment type="caution">
    <text evidence="1">The sequence shown here is derived from an EMBL/GenBank/DDBJ whole genome shotgun (WGS) entry which is preliminary data.</text>
</comment>
<gene>
    <name evidence="1" type="ORF">BKA15_002639</name>
</gene>
<evidence type="ECO:0008006" key="3">
    <source>
        <dbReference type="Google" id="ProtNLM"/>
    </source>
</evidence>
<sequence length="319" mass="34796">MIIRAGYPDRVEPLPDALTLARFSLAQQHPVTAGWADDQVRLAGLAAEHEDDLMLATDLEVATIRRDRFAPDRPIEVMLNRWLPATPDLMVMLSMRYEGGDPSLPFVDASVLSRAVTIDDLEPLTEAARRTFGDLRPLYLRIWSAEPHDHFPGADGDKRFLAAPLDRLRDAEVAEGLRLEPTTSLEHYAEAEAAYAAVDARFPCHPRQAAIAGREQLQELLEAGLLFDVIADDAWIGYAAVKANGLLGLPGYTVSELVLTEAGRGRGRGRSLSTLLARALPGDDLVLIGTIHADNVGSRRGALAAGRIDIGGWFDVPLR</sequence>
<reference evidence="1 2" key="1">
    <citation type="submission" date="2020-07" db="EMBL/GenBank/DDBJ databases">
        <title>Sequencing the genomes of 1000 actinobacteria strains.</title>
        <authorList>
            <person name="Klenk H.-P."/>
        </authorList>
    </citation>
    <scope>NUCLEOTIDE SEQUENCE [LARGE SCALE GENOMIC DNA]</scope>
    <source>
        <strain evidence="1 2">DSM 22083</strain>
    </source>
</reference>
<evidence type="ECO:0000313" key="1">
    <source>
        <dbReference type="EMBL" id="NYE71310.1"/>
    </source>
</evidence>
<proteinExistence type="predicted"/>
<dbReference type="Proteomes" id="UP000569914">
    <property type="component" value="Unassembled WGS sequence"/>
</dbReference>
<evidence type="ECO:0000313" key="2">
    <source>
        <dbReference type="Proteomes" id="UP000569914"/>
    </source>
</evidence>
<name>A0A7Y9LC38_9ACTN</name>
<protein>
    <recommendedName>
        <fullName evidence="3">N-acetyltransferase domain-containing protein</fullName>
    </recommendedName>
</protein>
<dbReference type="EMBL" id="JACCBU010000001">
    <property type="protein sequence ID" value="NYE71310.1"/>
    <property type="molecule type" value="Genomic_DNA"/>
</dbReference>
<organism evidence="1 2">
    <name type="scientific">Microlunatus parietis</name>
    <dbReference type="NCBI Taxonomy" id="682979"/>
    <lineage>
        <taxon>Bacteria</taxon>
        <taxon>Bacillati</taxon>
        <taxon>Actinomycetota</taxon>
        <taxon>Actinomycetes</taxon>
        <taxon>Propionibacteriales</taxon>
        <taxon>Propionibacteriaceae</taxon>
        <taxon>Microlunatus</taxon>
    </lineage>
</organism>
<keyword evidence="2" id="KW-1185">Reference proteome</keyword>
<dbReference type="AlphaFoldDB" id="A0A7Y9LC38"/>
<accession>A0A7Y9LC38</accession>